<name>T1BSF0_9ZZZZ</name>
<keyword evidence="4" id="KW-0675">Receptor</keyword>
<comment type="subcellular location">
    <subcellularLocation>
        <location evidence="1">Cell outer membrane</location>
    </subcellularLocation>
</comment>
<dbReference type="SUPFAM" id="SSF56935">
    <property type="entry name" value="Porins"/>
    <property type="match status" value="1"/>
</dbReference>
<evidence type="ECO:0000256" key="2">
    <source>
        <dbReference type="ARBA" id="ARBA00023136"/>
    </source>
</evidence>
<reference evidence="4" key="2">
    <citation type="journal article" date="2014" name="ISME J.">
        <title>Microbial stratification in low pH oxic and suboxic macroscopic growths along an acid mine drainage.</title>
        <authorList>
            <person name="Mendez-Garcia C."/>
            <person name="Mesa V."/>
            <person name="Sprenger R.R."/>
            <person name="Richter M."/>
            <person name="Diez M.S."/>
            <person name="Solano J."/>
            <person name="Bargiela R."/>
            <person name="Golyshina O.V."/>
            <person name="Manteca A."/>
            <person name="Ramos J.L."/>
            <person name="Gallego J.R."/>
            <person name="Llorente I."/>
            <person name="Martins Dos Santos V.A."/>
            <person name="Jensen O.N."/>
            <person name="Pelaez A.I."/>
            <person name="Sanchez J."/>
            <person name="Ferrer M."/>
        </authorList>
    </citation>
    <scope>NUCLEOTIDE SEQUENCE</scope>
</reference>
<feature type="non-terminal residue" evidence="4">
    <location>
        <position position="213"/>
    </location>
</feature>
<dbReference type="InterPro" id="IPR036942">
    <property type="entry name" value="Beta-barrel_TonB_sf"/>
</dbReference>
<gene>
    <name evidence="4" type="ORF">B1A_05775</name>
</gene>
<keyword evidence="2" id="KW-0472">Membrane</keyword>
<evidence type="ECO:0000256" key="1">
    <source>
        <dbReference type="ARBA" id="ARBA00004442"/>
    </source>
</evidence>
<dbReference type="Gene3D" id="2.40.170.20">
    <property type="entry name" value="TonB-dependent receptor, beta-barrel domain"/>
    <property type="match status" value="1"/>
</dbReference>
<dbReference type="EMBL" id="AUZX01004212">
    <property type="protein sequence ID" value="EQD71468.1"/>
    <property type="molecule type" value="Genomic_DNA"/>
</dbReference>
<keyword evidence="3" id="KW-0998">Cell outer membrane</keyword>
<protein>
    <submittedName>
        <fullName evidence="4">TonB-dependent receptor, plug</fullName>
    </submittedName>
</protein>
<evidence type="ECO:0000313" key="4">
    <source>
        <dbReference type="EMBL" id="EQD71468.1"/>
    </source>
</evidence>
<organism evidence="4">
    <name type="scientific">mine drainage metagenome</name>
    <dbReference type="NCBI Taxonomy" id="410659"/>
    <lineage>
        <taxon>unclassified sequences</taxon>
        <taxon>metagenomes</taxon>
        <taxon>ecological metagenomes</taxon>
    </lineage>
</organism>
<evidence type="ECO:0000256" key="3">
    <source>
        <dbReference type="ARBA" id="ARBA00023237"/>
    </source>
</evidence>
<reference evidence="4" key="1">
    <citation type="submission" date="2013-08" db="EMBL/GenBank/DDBJ databases">
        <authorList>
            <person name="Mendez C."/>
            <person name="Richter M."/>
            <person name="Ferrer M."/>
            <person name="Sanchez J."/>
        </authorList>
    </citation>
    <scope>NUCLEOTIDE SEQUENCE</scope>
</reference>
<accession>T1BSF0</accession>
<dbReference type="GO" id="GO:0009279">
    <property type="term" value="C:cell outer membrane"/>
    <property type="evidence" value="ECO:0007669"/>
    <property type="project" value="UniProtKB-SubCell"/>
</dbReference>
<dbReference type="AlphaFoldDB" id="T1BSF0"/>
<sequence length="213" mass="23652">MQLLLTPVSDLDIRLGVFYQRDPSVGLATAFRNFVTHRPTIGTYDQAYPLEQPAVSSLTLYSAQINWRLPWLTVTSITGDQADHGFSLSDESLVYDALLAGFGAGNDPFQLPVDTDTHRITQEVRLVSHQEGPVRWIVGGYYDHEITNEIVDLYDRANPGGTFFGLVPFNADLPSSYREVAGYADATISLTKRLSLGVGVRYSAQRQSYQETT</sequence>
<comment type="caution">
    <text evidence="4">The sequence shown here is derived from an EMBL/GenBank/DDBJ whole genome shotgun (WGS) entry which is preliminary data.</text>
</comment>
<proteinExistence type="predicted"/>